<protein>
    <submittedName>
        <fullName evidence="7">FAD-linked oxidoreductase</fullName>
    </submittedName>
</protein>
<dbReference type="PANTHER" id="PTHR42973:SF39">
    <property type="entry name" value="FAD-BINDING PCMH-TYPE DOMAIN-CONTAINING PROTEIN"/>
    <property type="match status" value="1"/>
</dbReference>
<dbReference type="Gene3D" id="3.30.465.10">
    <property type="match status" value="1"/>
</dbReference>
<gene>
    <name evidence="7" type="ORF">CTheo_5990</name>
</gene>
<dbReference type="Gene3D" id="3.30.43.10">
    <property type="entry name" value="Uridine Diphospho-n-acetylenolpyruvylglucosamine Reductase, domain 2"/>
    <property type="match status" value="1"/>
</dbReference>
<dbReference type="Pfam" id="PF08031">
    <property type="entry name" value="BBE"/>
    <property type="match status" value="1"/>
</dbReference>
<evidence type="ECO:0000256" key="4">
    <source>
        <dbReference type="ARBA" id="ARBA00022827"/>
    </source>
</evidence>
<feature type="domain" description="FAD-binding PCMH-type" evidence="6">
    <location>
        <begin position="38"/>
        <end position="215"/>
    </location>
</feature>
<evidence type="ECO:0000313" key="7">
    <source>
        <dbReference type="EMBL" id="KAB5590565.1"/>
    </source>
</evidence>
<accession>A0A5N5QFQ0</accession>
<dbReference type="AlphaFoldDB" id="A0A5N5QFQ0"/>
<evidence type="ECO:0000259" key="6">
    <source>
        <dbReference type="PROSITE" id="PS51387"/>
    </source>
</evidence>
<dbReference type="Pfam" id="PF01565">
    <property type="entry name" value="FAD_binding_4"/>
    <property type="match status" value="1"/>
</dbReference>
<dbReference type="InterPro" id="IPR016167">
    <property type="entry name" value="FAD-bd_PCMH_sub1"/>
</dbReference>
<comment type="cofactor">
    <cofactor evidence="1">
        <name>FAD</name>
        <dbReference type="ChEBI" id="CHEBI:57692"/>
    </cofactor>
</comment>
<evidence type="ECO:0000256" key="2">
    <source>
        <dbReference type="ARBA" id="ARBA00005466"/>
    </source>
</evidence>
<dbReference type="SUPFAM" id="SSF56176">
    <property type="entry name" value="FAD-binding/transporter-associated domain-like"/>
    <property type="match status" value="1"/>
</dbReference>
<evidence type="ECO:0000256" key="3">
    <source>
        <dbReference type="ARBA" id="ARBA00022630"/>
    </source>
</evidence>
<name>A0A5N5QFQ0_9AGAM</name>
<proteinExistence type="inferred from homology"/>
<keyword evidence="4" id="KW-0274">FAD</keyword>
<organism evidence="7 8">
    <name type="scientific">Ceratobasidium theobromae</name>
    <dbReference type="NCBI Taxonomy" id="1582974"/>
    <lineage>
        <taxon>Eukaryota</taxon>
        <taxon>Fungi</taxon>
        <taxon>Dikarya</taxon>
        <taxon>Basidiomycota</taxon>
        <taxon>Agaricomycotina</taxon>
        <taxon>Agaricomycetes</taxon>
        <taxon>Cantharellales</taxon>
        <taxon>Ceratobasidiaceae</taxon>
        <taxon>Ceratobasidium</taxon>
    </lineage>
</organism>
<dbReference type="InterPro" id="IPR012951">
    <property type="entry name" value="BBE"/>
</dbReference>
<keyword evidence="5" id="KW-0560">Oxidoreductase</keyword>
<comment type="similarity">
    <text evidence="2">Belongs to the oxygen-dependent FAD-linked oxidoreductase family.</text>
</comment>
<dbReference type="PROSITE" id="PS51387">
    <property type="entry name" value="FAD_PCMH"/>
    <property type="match status" value="1"/>
</dbReference>
<dbReference type="InterPro" id="IPR016169">
    <property type="entry name" value="FAD-bd_PCMH_sub2"/>
</dbReference>
<dbReference type="GO" id="GO:0016491">
    <property type="term" value="F:oxidoreductase activity"/>
    <property type="evidence" value="ECO:0007669"/>
    <property type="project" value="UniProtKB-KW"/>
</dbReference>
<reference evidence="7 8" key="1">
    <citation type="journal article" date="2019" name="Fungal Biol. Biotechnol.">
        <title>Draft genome sequence of fastidious pathogen Ceratobasidium theobromae, which causes vascular-streak dieback in Theobroma cacao.</title>
        <authorList>
            <person name="Ali S.S."/>
            <person name="Asman A."/>
            <person name="Shao J."/>
            <person name="Firmansyah A.P."/>
            <person name="Susilo A.W."/>
            <person name="Rosmana A."/>
            <person name="McMahon P."/>
            <person name="Junaid M."/>
            <person name="Guest D."/>
            <person name="Kheng T.Y."/>
            <person name="Meinhardt L.W."/>
            <person name="Bailey B.A."/>
        </authorList>
    </citation>
    <scope>NUCLEOTIDE SEQUENCE [LARGE SCALE GENOMIC DNA]</scope>
    <source>
        <strain evidence="7 8">CT2</strain>
    </source>
</reference>
<dbReference type="EMBL" id="SSOP01000160">
    <property type="protein sequence ID" value="KAB5590565.1"/>
    <property type="molecule type" value="Genomic_DNA"/>
</dbReference>
<sequence>MSPIDSSALEHLRSTLSSSATLNLPGDPDYTNKRWALNAERPAAIVACPATAEDVVQILAFVQGKAPYNTQQKLDLAVKGGGHTPSGASSSDGGLVIDLQPKMHSVRVDPEAKLAYVGGGCVWADVDKATEKHVILTKPGSIAHSGGLTLGGGFGWLTSQYGLVIDNLVQATIVTSSGQILTASDSQNPNLFWAIRGGGGNFGVVTEFVLKLHGQRPDLYVSVLVYPPTVLERLVPVMNEWFAERSLVENCHLVFTIGPTGQPGVVLQLVYNGDSETGAKKFERFVKLGPVMNQSETIPYLKLNHLQVGPFVTTLLGNCLPTIPQDPFVHHGENRLIQGSFIPALPTGFPVSFVIEVYQAWLKFVTNHPAASQSALALELYQPNKWSSVPSDATAFANRKPAFNFAYLVRWKGAEFTQHAEQATFALHHSVLEARDSHFPRESVGEGGYINYLDAESRKATSASRRFGSNLSRLVEAKREYDPENLFGKFFAIPSEVPA</sequence>
<dbReference type="GO" id="GO:0071949">
    <property type="term" value="F:FAD binding"/>
    <property type="evidence" value="ECO:0007669"/>
    <property type="project" value="InterPro"/>
</dbReference>
<dbReference type="InterPro" id="IPR050416">
    <property type="entry name" value="FAD-linked_Oxidoreductase"/>
</dbReference>
<dbReference type="InterPro" id="IPR006094">
    <property type="entry name" value="Oxid_FAD_bind_N"/>
</dbReference>
<evidence type="ECO:0000313" key="8">
    <source>
        <dbReference type="Proteomes" id="UP000383932"/>
    </source>
</evidence>
<dbReference type="OrthoDB" id="415825at2759"/>
<dbReference type="InterPro" id="IPR036318">
    <property type="entry name" value="FAD-bd_PCMH-like_sf"/>
</dbReference>
<dbReference type="Gene3D" id="3.40.462.20">
    <property type="match status" value="1"/>
</dbReference>
<keyword evidence="3" id="KW-0285">Flavoprotein</keyword>
<dbReference type="InterPro" id="IPR016166">
    <property type="entry name" value="FAD-bd_PCMH"/>
</dbReference>
<dbReference type="PANTHER" id="PTHR42973">
    <property type="entry name" value="BINDING OXIDOREDUCTASE, PUTATIVE (AFU_ORTHOLOGUE AFUA_1G17690)-RELATED"/>
    <property type="match status" value="1"/>
</dbReference>
<keyword evidence="8" id="KW-1185">Reference proteome</keyword>
<evidence type="ECO:0000256" key="5">
    <source>
        <dbReference type="ARBA" id="ARBA00023002"/>
    </source>
</evidence>
<comment type="caution">
    <text evidence="7">The sequence shown here is derived from an EMBL/GenBank/DDBJ whole genome shotgun (WGS) entry which is preliminary data.</text>
</comment>
<evidence type="ECO:0000256" key="1">
    <source>
        <dbReference type="ARBA" id="ARBA00001974"/>
    </source>
</evidence>
<dbReference type="Proteomes" id="UP000383932">
    <property type="component" value="Unassembled WGS sequence"/>
</dbReference>